<accession>A0A1I3TNF4</accession>
<sequence length="262" mass="30504">MIYRRKTYRISPEVLEVFTDFFHMYLYPNQIQHGARLVGRWVNESKDEIVAIWEYDSMEHYEQIERMIKQSDLHTKAMSKRKELGELYLDFTQDFLTSTTHSQKGSQTPRHITAVSGFITNQDGEVLLVRNLHRPDTLEMPGGQVEEGETLEEALHREIAEETGATVRLIGMTGIYQNVTSGILCVVFRGEYLSGELQPAEGETSEVVFKNITKENAEAWITRPHFRSRLLDALEPNYLPYEAFRLRPYELLCRYEAKKEFS</sequence>
<gene>
    <name evidence="5" type="ORF">SAMN05518846_10545</name>
</gene>
<comment type="similarity">
    <text evidence="3">Belongs to the Nudix hydrolase family.</text>
</comment>
<evidence type="ECO:0000313" key="5">
    <source>
        <dbReference type="EMBL" id="SFJ72768.1"/>
    </source>
</evidence>
<evidence type="ECO:0000313" key="6">
    <source>
        <dbReference type="Proteomes" id="UP000198915"/>
    </source>
</evidence>
<dbReference type="PROSITE" id="PS00893">
    <property type="entry name" value="NUDIX_BOX"/>
    <property type="match status" value="1"/>
</dbReference>
<dbReference type="InterPro" id="IPR020476">
    <property type="entry name" value="Nudix_hydrolase"/>
</dbReference>
<dbReference type="InterPro" id="IPR015797">
    <property type="entry name" value="NUDIX_hydrolase-like_dom_sf"/>
</dbReference>
<dbReference type="PANTHER" id="PTHR43046">
    <property type="entry name" value="GDP-MANNOSE MANNOSYL HYDROLASE"/>
    <property type="match status" value="1"/>
</dbReference>
<feature type="domain" description="Nudix hydrolase" evidence="4">
    <location>
        <begin position="110"/>
        <end position="244"/>
    </location>
</feature>
<dbReference type="PROSITE" id="PS51462">
    <property type="entry name" value="NUDIX"/>
    <property type="match status" value="1"/>
</dbReference>
<dbReference type="SUPFAM" id="SSF54909">
    <property type="entry name" value="Dimeric alpha+beta barrel"/>
    <property type="match status" value="1"/>
</dbReference>
<name>A0A1I3TNF4_9BACL</name>
<dbReference type="Pfam" id="PF07978">
    <property type="entry name" value="NIPSNAP"/>
    <property type="match status" value="1"/>
</dbReference>
<evidence type="ECO:0000256" key="1">
    <source>
        <dbReference type="ARBA" id="ARBA00001946"/>
    </source>
</evidence>
<dbReference type="Pfam" id="PF00293">
    <property type="entry name" value="NUDIX"/>
    <property type="match status" value="1"/>
</dbReference>
<dbReference type="InterPro" id="IPR012577">
    <property type="entry name" value="NIPSNAP"/>
</dbReference>
<dbReference type="PRINTS" id="PR00502">
    <property type="entry name" value="NUDIXFAMILY"/>
</dbReference>
<dbReference type="CDD" id="cd02883">
    <property type="entry name" value="NUDIX_Hydrolase"/>
    <property type="match status" value="1"/>
</dbReference>
<evidence type="ECO:0000256" key="3">
    <source>
        <dbReference type="RuleBase" id="RU003476"/>
    </source>
</evidence>
<proteinExistence type="inferred from homology"/>
<comment type="cofactor">
    <cofactor evidence="1">
        <name>Mg(2+)</name>
        <dbReference type="ChEBI" id="CHEBI:18420"/>
    </cofactor>
</comment>
<dbReference type="Gene3D" id="3.30.70.100">
    <property type="match status" value="1"/>
</dbReference>
<dbReference type="PANTHER" id="PTHR43046:SF2">
    <property type="entry name" value="8-OXO-DGTP DIPHOSPHATASE-RELATED"/>
    <property type="match status" value="1"/>
</dbReference>
<dbReference type="EMBL" id="FORT01000005">
    <property type="protein sequence ID" value="SFJ72768.1"/>
    <property type="molecule type" value="Genomic_DNA"/>
</dbReference>
<dbReference type="Gene3D" id="3.90.79.10">
    <property type="entry name" value="Nucleoside Triphosphate Pyrophosphohydrolase"/>
    <property type="match status" value="1"/>
</dbReference>
<evidence type="ECO:0000259" key="4">
    <source>
        <dbReference type="PROSITE" id="PS51462"/>
    </source>
</evidence>
<dbReference type="InterPro" id="IPR000086">
    <property type="entry name" value="NUDIX_hydrolase_dom"/>
</dbReference>
<protein>
    <submittedName>
        <fullName evidence="5">ADP-ribose pyrophosphatase YjhB, NUDIX family</fullName>
    </submittedName>
</protein>
<keyword evidence="2 3" id="KW-0378">Hydrolase</keyword>
<dbReference type="AlphaFoldDB" id="A0A1I3TNF4"/>
<evidence type="ECO:0000256" key="2">
    <source>
        <dbReference type="ARBA" id="ARBA00022801"/>
    </source>
</evidence>
<dbReference type="GO" id="GO:0016787">
    <property type="term" value="F:hydrolase activity"/>
    <property type="evidence" value="ECO:0007669"/>
    <property type="project" value="UniProtKB-KW"/>
</dbReference>
<dbReference type="SUPFAM" id="SSF55811">
    <property type="entry name" value="Nudix"/>
    <property type="match status" value="1"/>
</dbReference>
<dbReference type="InterPro" id="IPR020084">
    <property type="entry name" value="NUDIX_hydrolase_CS"/>
</dbReference>
<keyword evidence="6" id="KW-1185">Reference proteome</keyword>
<dbReference type="Proteomes" id="UP000198915">
    <property type="component" value="Unassembled WGS sequence"/>
</dbReference>
<organism evidence="5 6">
    <name type="scientific">Brevibacillus centrosporus</name>
    <dbReference type="NCBI Taxonomy" id="54910"/>
    <lineage>
        <taxon>Bacteria</taxon>
        <taxon>Bacillati</taxon>
        <taxon>Bacillota</taxon>
        <taxon>Bacilli</taxon>
        <taxon>Bacillales</taxon>
        <taxon>Paenibacillaceae</taxon>
        <taxon>Brevibacillus</taxon>
    </lineage>
</organism>
<dbReference type="InterPro" id="IPR011008">
    <property type="entry name" value="Dimeric_a/b-barrel"/>
</dbReference>
<reference evidence="6" key="1">
    <citation type="submission" date="2016-10" db="EMBL/GenBank/DDBJ databases">
        <authorList>
            <person name="Varghese N."/>
            <person name="Submissions S."/>
        </authorList>
    </citation>
    <scope>NUCLEOTIDE SEQUENCE [LARGE SCALE GENOMIC DNA]</scope>
    <source>
        <strain evidence="6">OK042</strain>
    </source>
</reference>
<dbReference type="RefSeq" id="WP_092267955.1">
    <property type="nucleotide sequence ID" value="NZ_BJOE01000003.1"/>
</dbReference>
<dbReference type="STRING" id="1884381.SAMN05518846_10545"/>